<dbReference type="InterPro" id="IPR051788">
    <property type="entry name" value="MFS_Transporter"/>
</dbReference>
<keyword evidence="3" id="KW-0813">Transport</keyword>
<evidence type="ECO:0000313" key="9">
    <source>
        <dbReference type="EMBL" id="PPQ97713.1"/>
    </source>
</evidence>
<dbReference type="Gene3D" id="1.20.1250.20">
    <property type="entry name" value="MFS general substrate transporter like domains"/>
    <property type="match status" value="1"/>
</dbReference>
<comment type="subcellular location">
    <subcellularLocation>
        <location evidence="1">Endomembrane system</location>
        <topology evidence="1">Multi-pass membrane protein</topology>
    </subcellularLocation>
</comment>
<dbReference type="GO" id="GO:0022857">
    <property type="term" value="F:transmembrane transporter activity"/>
    <property type="evidence" value="ECO:0007669"/>
    <property type="project" value="InterPro"/>
</dbReference>
<evidence type="ECO:0000259" key="8">
    <source>
        <dbReference type="PROSITE" id="PS50850"/>
    </source>
</evidence>
<gene>
    <name evidence="9" type="ORF">CVT26_001903</name>
</gene>
<evidence type="ECO:0000256" key="7">
    <source>
        <dbReference type="SAM" id="Phobius"/>
    </source>
</evidence>
<comment type="similarity">
    <text evidence="2">Belongs to the major facilitator superfamily.</text>
</comment>
<dbReference type="Proteomes" id="UP000284706">
    <property type="component" value="Unassembled WGS sequence"/>
</dbReference>
<organism evidence="9 10">
    <name type="scientific">Gymnopilus dilepis</name>
    <dbReference type="NCBI Taxonomy" id="231916"/>
    <lineage>
        <taxon>Eukaryota</taxon>
        <taxon>Fungi</taxon>
        <taxon>Dikarya</taxon>
        <taxon>Basidiomycota</taxon>
        <taxon>Agaricomycotina</taxon>
        <taxon>Agaricomycetes</taxon>
        <taxon>Agaricomycetidae</taxon>
        <taxon>Agaricales</taxon>
        <taxon>Agaricineae</taxon>
        <taxon>Hymenogastraceae</taxon>
        <taxon>Gymnopilus</taxon>
    </lineage>
</organism>
<dbReference type="EMBL" id="NHYE01001207">
    <property type="protein sequence ID" value="PPQ97713.1"/>
    <property type="molecule type" value="Genomic_DNA"/>
</dbReference>
<keyword evidence="6 7" id="KW-0472">Membrane</keyword>
<dbReference type="InParanoid" id="A0A409Y3Z7"/>
<feature type="transmembrane region" description="Helical" evidence="7">
    <location>
        <begin position="363"/>
        <end position="385"/>
    </location>
</feature>
<feature type="transmembrane region" description="Helical" evidence="7">
    <location>
        <begin position="35"/>
        <end position="52"/>
    </location>
</feature>
<dbReference type="PANTHER" id="PTHR23514:SF3">
    <property type="entry name" value="BYPASS OF STOP CODON PROTEIN 6"/>
    <property type="match status" value="1"/>
</dbReference>
<sequence length="426" mass="46101">MPDHASPDFENVGYTPLAVEEHTQPHILSEGEKRVARHQFLALCLSLFLIGWNDGSIGPLLHRIQEYYDVNYASASYIFVMACTGAVIGGVINMPLDQKFGLGKMLVVGSLVQVVVFAIQALALPFPLFALSFAVGGIGIAIQDAQGNGFIATVKNEGELKMGFLQAAYGFGALAAPLSATQFAQMTHWSFHYFVSLFLSIINTVALAMVFRFRTQDECLIEAGETMPENNDPSEKVGYKQILQLKAVHLLAVFLILYIGVEVTIGGWVVTFIRVVRGGGPSSGYVASGFFGGKILLIWVNQKIGEVHAVWLYTIFALLFQLTVWLVPSMVLNTVAVCLIGLVLGPMYPIVMRHSARIIPRQLVTGSIGWIAASGAVGSALLPFFTGRLANTYGIQSLQPFLVVMMAVMGGVWGLVPKKSLPGQDS</sequence>
<evidence type="ECO:0000256" key="6">
    <source>
        <dbReference type="ARBA" id="ARBA00023136"/>
    </source>
</evidence>
<proteinExistence type="inferred from homology"/>
<evidence type="ECO:0000256" key="5">
    <source>
        <dbReference type="ARBA" id="ARBA00022989"/>
    </source>
</evidence>
<dbReference type="InterPro" id="IPR020846">
    <property type="entry name" value="MFS_dom"/>
</dbReference>
<dbReference type="PANTHER" id="PTHR23514">
    <property type="entry name" value="BYPASS OF STOP CODON PROTEIN 6"/>
    <property type="match status" value="1"/>
</dbReference>
<reference evidence="9 10" key="1">
    <citation type="journal article" date="2018" name="Evol. Lett.">
        <title>Horizontal gene cluster transfer increased hallucinogenic mushroom diversity.</title>
        <authorList>
            <person name="Reynolds H.T."/>
            <person name="Vijayakumar V."/>
            <person name="Gluck-Thaler E."/>
            <person name="Korotkin H.B."/>
            <person name="Matheny P.B."/>
            <person name="Slot J.C."/>
        </authorList>
    </citation>
    <scope>NUCLEOTIDE SEQUENCE [LARGE SCALE GENOMIC DNA]</scope>
    <source>
        <strain evidence="9 10">SRW20</strain>
    </source>
</reference>
<name>A0A409Y3Z7_9AGAR</name>
<dbReference type="STRING" id="231916.A0A409Y3Z7"/>
<feature type="transmembrane region" description="Helical" evidence="7">
    <location>
        <begin position="250"/>
        <end position="276"/>
    </location>
</feature>
<dbReference type="OrthoDB" id="413079at2759"/>
<feature type="transmembrane region" description="Helical" evidence="7">
    <location>
        <begin position="332"/>
        <end position="351"/>
    </location>
</feature>
<dbReference type="SUPFAM" id="SSF103473">
    <property type="entry name" value="MFS general substrate transporter"/>
    <property type="match status" value="1"/>
</dbReference>
<feature type="transmembrane region" description="Helical" evidence="7">
    <location>
        <begin position="163"/>
        <end position="184"/>
    </location>
</feature>
<feature type="transmembrane region" description="Helical" evidence="7">
    <location>
        <begin position="190"/>
        <end position="211"/>
    </location>
</feature>
<feature type="transmembrane region" description="Helical" evidence="7">
    <location>
        <begin position="282"/>
        <end position="300"/>
    </location>
</feature>
<keyword evidence="10" id="KW-1185">Reference proteome</keyword>
<evidence type="ECO:0000256" key="4">
    <source>
        <dbReference type="ARBA" id="ARBA00022692"/>
    </source>
</evidence>
<dbReference type="FunFam" id="1.20.1250.20:FF:000286">
    <property type="entry name" value="MFS efflux transporter"/>
    <property type="match status" value="1"/>
</dbReference>
<dbReference type="InterPro" id="IPR011701">
    <property type="entry name" value="MFS"/>
</dbReference>
<evidence type="ECO:0000256" key="1">
    <source>
        <dbReference type="ARBA" id="ARBA00004127"/>
    </source>
</evidence>
<feature type="transmembrane region" description="Helical" evidence="7">
    <location>
        <begin position="72"/>
        <end position="93"/>
    </location>
</feature>
<keyword evidence="4 7" id="KW-0812">Transmembrane</keyword>
<evidence type="ECO:0000313" key="10">
    <source>
        <dbReference type="Proteomes" id="UP000284706"/>
    </source>
</evidence>
<dbReference type="GO" id="GO:0016020">
    <property type="term" value="C:membrane"/>
    <property type="evidence" value="ECO:0007669"/>
    <property type="project" value="TreeGrafter"/>
</dbReference>
<feature type="transmembrane region" description="Helical" evidence="7">
    <location>
        <begin position="397"/>
        <end position="416"/>
    </location>
</feature>
<dbReference type="GO" id="GO:0012505">
    <property type="term" value="C:endomembrane system"/>
    <property type="evidence" value="ECO:0007669"/>
    <property type="project" value="UniProtKB-SubCell"/>
</dbReference>
<evidence type="ECO:0000256" key="2">
    <source>
        <dbReference type="ARBA" id="ARBA00008335"/>
    </source>
</evidence>
<dbReference type="AlphaFoldDB" id="A0A409Y3Z7"/>
<accession>A0A409Y3Z7</accession>
<dbReference type="InterPro" id="IPR036259">
    <property type="entry name" value="MFS_trans_sf"/>
</dbReference>
<feature type="transmembrane region" description="Helical" evidence="7">
    <location>
        <begin position="307"/>
        <end position="326"/>
    </location>
</feature>
<feature type="domain" description="Major facilitator superfamily (MFS) profile" evidence="8">
    <location>
        <begin position="39"/>
        <end position="420"/>
    </location>
</feature>
<comment type="caution">
    <text evidence="9">The sequence shown here is derived from an EMBL/GenBank/DDBJ whole genome shotgun (WGS) entry which is preliminary data.</text>
</comment>
<dbReference type="PROSITE" id="PS50850">
    <property type="entry name" value="MFS"/>
    <property type="match status" value="1"/>
</dbReference>
<protein>
    <recommendedName>
        <fullName evidence="8">Major facilitator superfamily (MFS) profile domain-containing protein</fullName>
    </recommendedName>
</protein>
<keyword evidence="5 7" id="KW-1133">Transmembrane helix</keyword>
<feature type="transmembrane region" description="Helical" evidence="7">
    <location>
        <begin position="129"/>
        <end position="151"/>
    </location>
</feature>
<dbReference type="Pfam" id="PF07690">
    <property type="entry name" value="MFS_1"/>
    <property type="match status" value="1"/>
</dbReference>
<evidence type="ECO:0000256" key="3">
    <source>
        <dbReference type="ARBA" id="ARBA00022448"/>
    </source>
</evidence>